<sequence length="89" mass="10540">MWNRPMTWDELVAERVEFRKKIAALEAELETHVWEISPAMAQAKIDQLTAENTKYREALKEITSGNRTAHEMINWARMALTQNVKERRR</sequence>
<organism evidence="2">
    <name type="scientific">viral metagenome</name>
    <dbReference type="NCBI Taxonomy" id="1070528"/>
    <lineage>
        <taxon>unclassified sequences</taxon>
        <taxon>metagenomes</taxon>
        <taxon>organismal metagenomes</taxon>
    </lineage>
</organism>
<protein>
    <submittedName>
        <fullName evidence="2">Uncharacterized protein</fullName>
    </submittedName>
</protein>
<name>A0A6H2A2M1_9ZZZZ</name>
<evidence type="ECO:0000313" key="3">
    <source>
        <dbReference type="EMBL" id="QJA83532.1"/>
    </source>
</evidence>
<accession>A0A6H2A2M1</accession>
<dbReference type="EMBL" id="MT141562">
    <property type="protein sequence ID" value="QJA43183.1"/>
    <property type="molecule type" value="Genomic_DNA"/>
</dbReference>
<evidence type="ECO:0000313" key="1">
    <source>
        <dbReference type="EMBL" id="QJA43183.1"/>
    </source>
</evidence>
<evidence type="ECO:0000313" key="2">
    <source>
        <dbReference type="EMBL" id="QJA53827.1"/>
    </source>
</evidence>
<dbReference type="AlphaFoldDB" id="A0A6H2A2M1"/>
<evidence type="ECO:0000313" key="4">
    <source>
        <dbReference type="EMBL" id="QJI04173.1"/>
    </source>
</evidence>
<proteinExistence type="predicted"/>
<dbReference type="EMBL" id="MT145155">
    <property type="protein sequence ID" value="QJI04173.1"/>
    <property type="molecule type" value="Genomic_DNA"/>
</dbReference>
<gene>
    <name evidence="3" type="ORF">MM415A00275_0037</name>
    <name evidence="1" type="ORF">MM415B00324_0013</name>
    <name evidence="2" type="ORF">TM448A04054_0011</name>
    <name evidence="4" type="ORF">TM448B06464_0006</name>
</gene>
<dbReference type="EMBL" id="MT142512">
    <property type="protein sequence ID" value="QJA83532.1"/>
    <property type="molecule type" value="Genomic_DNA"/>
</dbReference>
<reference evidence="2" key="1">
    <citation type="submission" date="2020-03" db="EMBL/GenBank/DDBJ databases">
        <title>The deep terrestrial virosphere.</title>
        <authorList>
            <person name="Holmfeldt K."/>
            <person name="Nilsson E."/>
            <person name="Simone D."/>
            <person name="Lopez-Fernandez M."/>
            <person name="Wu X."/>
            <person name="de Brujin I."/>
            <person name="Lundin D."/>
            <person name="Andersson A."/>
            <person name="Bertilsson S."/>
            <person name="Dopson M."/>
        </authorList>
    </citation>
    <scope>NUCLEOTIDE SEQUENCE</scope>
    <source>
        <strain evidence="3">MM415A00275</strain>
        <strain evidence="1">MM415B00324</strain>
        <strain evidence="2">TM448A04054</strain>
        <strain evidence="4">TM448B06464</strain>
    </source>
</reference>
<dbReference type="EMBL" id="MT144454">
    <property type="protein sequence ID" value="QJA53827.1"/>
    <property type="molecule type" value="Genomic_DNA"/>
</dbReference>